<organism evidence="7 8">
    <name type="scientific">Acidovorax temperans</name>
    <dbReference type="NCBI Taxonomy" id="80878"/>
    <lineage>
        <taxon>Bacteria</taxon>
        <taxon>Pseudomonadati</taxon>
        <taxon>Pseudomonadota</taxon>
        <taxon>Betaproteobacteria</taxon>
        <taxon>Burkholderiales</taxon>
        <taxon>Comamonadaceae</taxon>
        <taxon>Acidovorax</taxon>
    </lineage>
</organism>
<evidence type="ECO:0000256" key="5">
    <source>
        <dbReference type="SAM" id="SignalP"/>
    </source>
</evidence>
<dbReference type="EMBL" id="JXYQ01000024">
    <property type="protein sequence ID" value="KJA10843.1"/>
    <property type="molecule type" value="Genomic_DNA"/>
</dbReference>
<keyword evidence="4" id="KW-0804">Transcription</keyword>
<evidence type="ECO:0000256" key="4">
    <source>
        <dbReference type="ARBA" id="ARBA00023163"/>
    </source>
</evidence>
<evidence type="ECO:0000256" key="2">
    <source>
        <dbReference type="ARBA" id="ARBA00023015"/>
    </source>
</evidence>
<dbReference type="RefSeq" id="WP_044397606.1">
    <property type="nucleotide sequence ID" value="NZ_JXYQ01000024.1"/>
</dbReference>
<comment type="similarity">
    <text evidence="1">Belongs to the LysR transcriptional regulatory family.</text>
</comment>
<evidence type="ECO:0000256" key="1">
    <source>
        <dbReference type="ARBA" id="ARBA00009437"/>
    </source>
</evidence>
<protein>
    <submittedName>
        <fullName evidence="7">LysR family transcriptional regulator</fullName>
    </submittedName>
</protein>
<name>A0A0D7KCG4_9BURK</name>
<evidence type="ECO:0000313" key="7">
    <source>
        <dbReference type="EMBL" id="KJA10843.1"/>
    </source>
</evidence>
<dbReference type="SUPFAM" id="SSF46785">
    <property type="entry name" value="Winged helix' DNA-binding domain"/>
    <property type="match status" value="1"/>
</dbReference>
<dbReference type="STRING" id="80878.RP29_09175"/>
<reference evidence="7 8" key="1">
    <citation type="submission" date="2014-12" db="EMBL/GenBank/DDBJ databases">
        <title>Isolation of bacteria from lake water.</title>
        <authorList>
            <person name="Sheng K.-Y."/>
            <person name="Chin P.-S."/>
            <person name="Chan K.-G."/>
            <person name="Tan G.S."/>
        </authorList>
    </citation>
    <scope>NUCLEOTIDE SEQUENCE [LARGE SCALE GENOMIC DNA]</scope>
    <source>
        <strain evidence="7 8">KY4</strain>
    </source>
</reference>
<gene>
    <name evidence="7" type="ORF">RP29_09175</name>
</gene>
<keyword evidence="3" id="KW-0238">DNA-binding</keyword>
<dbReference type="InterPro" id="IPR050950">
    <property type="entry name" value="HTH-type_LysR_regulators"/>
</dbReference>
<keyword evidence="2" id="KW-0805">Transcription regulation</keyword>
<dbReference type="OrthoDB" id="9785745at2"/>
<dbReference type="GO" id="GO:0003700">
    <property type="term" value="F:DNA-binding transcription factor activity"/>
    <property type="evidence" value="ECO:0007669"/>
    <property type="project" value="InterPro"/>
</dbReference>
<dbReference type="CDD" id="cd08419">
    <property type="entry name" value="PBP2_CbbR_RubisCO_like"/>
    <property type="match status" value="1"/>
</dbReference>
<dbReference type="GO" id="GO:0005829">
    <property type="term" value="C:cytosol"/>
    <property type="evidence" value="ECO:0007669"/>
    <property type="project" value="TreeGrafter"/>
</dbReference>
<comment type="caution">
    <text evidence="7">The sequence shown here is derived from an EMBL/GenBank/DDBJ whole genome shotgun (WGS) entry which is preliminary data.</text>
</comment>
<dbReference type="SUPFAM" id="SSF53850">
    <property type="entry name" value="Periplasmic binding protein-like II"/>
    <property type="match status" value="1"/>
</dbReference>
<feature type="domain" description="HTH lysR-type" evidence="6">
    <location>
        <begin position="3"/>
        <end position="60"/>
    </location>
</feature>
<dbReference type="Proteomes" id="UP000032566">
    <property type="component" value="Unassembled WGS sequence"/>
</dbReference>
<evidence type="ECO:0000259" key="6">
    <source>
        <dbReference type="PROSITE" id="PS50931"/>
    </source>
</evidence>
<dbReference type="PANTHER" id="PTHR30419:SF8">
    <property type="entry name" value="NITROGEN ASSIMILATION TRANSCRIPTIONAL ACTIVATOR-RELATED"/>
    <property type="match status" value="1"/>
</dbReference>
<dbReference type="Gene3D" id="1.10.10.10">
    <property type="entry name" value="Winged helix-like DNA-binding domain superfamily/Winged helix DNA-binding domain"/>
    <property type="match status" value="1"/>
</dbReference>
<dbReference type="PATRIC" id="fig|80878.5.peg.1363"/>
<dbReference type="GO" id="GO:0003677">
    <property type="term" value="F:DNA binding"/>
    <property type="evidence" value="ECO:0007669"/>
    <property type="project" value="UniProtKB-KW"/>
</dbReference>
<dbReference type="InterPro" id="IPR036390">
    <property type="entry name" value="WH_DNA-bd_sf"/>
</dbReference>
<evidence type="ECO:0000256" key="3">
    <source>
        <dbReference type="ARBA" id="ARBA00023125"/>
    </source>
</evidence>
<dbReference type="Pfam" id="PF00126">
    <property type="entry name" value="HTH_1"/>
    <property type="match status" value="1"/>
</dbReference>
<dbReference type="InterPro" id="IPR036388">
    <property type="entry name" value="WH-like_DNA-bd_sf"/>
</dbReference>
<dbReference type="Gene3D" id="3.40.190.290">
    <property type="match status" value="1"/>
</dbReference>
<feature type="signal peptide" evidence="5">
    <location>
        <begin position="1"/>
        <end position="22"/>
    </location>
</feature>
<dbReference type="Pfam" id="PF03466">
    <property type="entry name" value="LysR_substrate"/>
    <property type="match status" value="1"/>
</dbReference>
<accession>A0A0D7KCG4</accession>
<keyword evidence="8" id="KW-1185">Reference proteome</keyword>
<proteinExistence type="inferred from homology"/>
<dbReference type="PROSITE" id="PS50931">
    <property type="entry name" value="HTH_LYSR"/>
    <property type="match status" value="1"/>
</dbReference>
<keyword evidence="5" id="KW-0732">Signal</keyword>
<dbReference type="AlphaFoldDB" id="A0A0D7KCG4"/>
<evidence type="ECO:0000313" key="8">
    <source>
        <dbReference type="Proteomes" id="UP000032566"/>
    </source>
</evidence>
<sequence length="299" mass="32755">MNITFRQLRLFLALAETGSVSAAAKVMHVTQPTASMQLREVTQAVGVPLYEVVSRRVYLTEAGQALARTARAIAGEWDAFEQGISGAKGLTSGRLKVAVVSTAKYFVPRLLGSFCKLHPQIDISLEVLNRDHVITRLRANQDDLYVMSMPPGDLPLEDQILMPNPLVVIAAAGHRLAARKRVTLAQLQGERFILREKGSGTRMATDAHLRQLGFVPSTVLELGSNEAIKESVEGQLGVSIVSRHALGPHWDGLAILNVQGFPIQSQWHLVWPKGKRLSPIAEVFRGHLIAQAAVWMQGR</sequence>
<dbReference type="PANTHER" id="PTHR30419">
    <property type="entry name" value="HTH-TYPE TRANSCRIPTIONAL REGULATOR YBHD"/>
    <property type="match status" value="1"/>
</dbReference>
<dbReference type="InterPro" id="IPR000847">
    <property type="entry name" value="LysR_HTH_N"/>
</dbReference>
<feature type="chain" id="PRO_5002321016" evidence="5">
    <location>
        <begin position="23"/>
        <end position="299"/>
    </location>
</feature>
<dbReference type="InterPro" id="IPR005119">
    <property type="entry name" value="LysR_subst-bd"/>
</dbReference>